<organism evidence="1 2">
    <name type="scientific">Aureibacter tunicatorum</name>
    <dbReference type="NCBI Taxonomy" id="866807"/>
    <lineage>
        <taxon>Bacteria</taxon>
        <taxon>Pseudomonadati</taxon>
        <taxon>Bacteroidota</taxon>
        <taxon>Cytophagia</taxon>
        <taxon>Cytophagales</taxon>
        <taxon>Persicobacteraceae</taxon>
        <taxon>Aureibacter</taxon>
    </lineage>
</organism>
<protein>
    <submittedName>
        <fullName evidence="1">Uncharacterized protein</fullName>
    </submittedName>
</protein>
<evidence type="ECO:0000313" key="2">
    <source>
        <dbReference type="Proteomes" id="UP001185092"/>
    </source>
</evidence>
<dbReference type="Proteomes" id="UP001185092">
    <property type="component" value="Unassembled WGS sequence"/>
</dbReference>
<gene>
    <name evidence="1" type="ORF">HNQ88_003363</name>
</gene>
<dbReference type="EMBL" id="JAVDQD010000004">
    <property type="protein sequence ID" value="MDR6240297.1"/>
    <property type="molecule type" value="Genomic_DNA"/>
</dbReference>
<reference evidence="1" key="1">
    <citation type="submission" date="2023-07" db="EMBL/GenBank/DDBJ databases">
        <title>Genomic Encyclopedia of Type Strains, Phase IV (KMG-IV): sequencing the most valuable type-strain genomes for metagenomic binning, comparative biology and taxonomic classification.</title>
        <authorList>
            <person name="Goeker M."/>
        </authorList>
    </citation>
    <scope>NUCLEOTIDE SEQUENCE</scope>
    <source>
        <strain evidence="1">DSM 26174</strain>
    </source>
</reference>
<proteinExistence type="predicted"/>
<accession>A0AAE4BU32</accession>
<sequence length="44" mass="5253">MALIVNRQNAHVYCGLFHSGKKIDDFIELNRDKDHDIRLYISHR</sequence>
<dbReference type="AlphaFoldDB" id="A0AAE4BU32"/>
<comment type="caution">
    <text evidence="1">The sequence shown here is derived from an EMBL/GenBank/DDBJ whole genome shotgun (WGS) entry which is preliminary data.</text>
</comment>
<keyword evidence="2" id="KW-1185">Reference proteome</keyword>
<name>A0AAE4BU32_9BACT</name>
<evidence type="ECO:0000313" key="1">
    <source>
        <dbReference type="EMBL" id="MDR6240297.1"/>
    </source>
</evidence>